<keyword evidence="7 8" id="KW-0998">Cell outer membrane</keyword>
<reference evidence="13" key="1">
    <citation type="submission" date="2016-04" db="EMBL/GenBank/DDBJ databases">
        <title>Complete Genome Sequences of Twelve Strains of a Stable Defined Moderately Diverse Mouse Microbiota 2 (sDMDMm2).</title>
        <authorList>
            <person name="Uchimura Y."/>
            <person name="Wyss M."/>
            <person name="Brugiroux S."/>
            <person name="Limenitakis J.P."/>
            <person name="Stecher B."/>
            <person name="McCoy K.D."/>
            <person name="Macpherson A.J."/>
        </authorList>
    </citation>
    <scope>NUCLEOTIDE SEQUENCE [LARGE SCALE GENOMIC DNA]</scope>
    <source>
        <strain evidence="13">YL27</strain>
    </source>
</reference>
<feature type="domain" description="TonB-dependent receptor-like beta-barrel" evidence="10">
    <location>
        <begin position="223"/>
        <end position="828"/>
    </location>
</feature>
<evidence type="ECO:0000256" key="3">
    <source>
        <dbReference type="ARBA" id="ARBA00022452"/>
    </source>
</evidence>
<accession>A0A1Z2XH24</accession>
<dbReference type="OrthoDB" id="9768177at2"/>
<keyword evidence="2 8" id="KW-0813">Transport</keyword>
<evidence type="ECO:0000256" key="1">
    <source>
        <dbReference type="ARBA" id="ARBA00004571"/>
    </source>
</evidence>
<dbReference type="KEGG" id="pary:A4V02_10950"/>
<keyword evidence="4 8" id="KW-0812">Transmembrane</keyword>
<sequence>MKHPLIVIDGVPMDTKGTLGSSNPLSLVNPESIESMTILKDASATAIFGSRASNGVIIITTKKGSSGAPTVNFAANMYINTPRNYMDMMSASQFRNFIINEYGEGSSQANALGNTSTDWQKEVLRTTVSSDYNLSVGGTYRALPYRVSVSYTNNNGIVETTKMDRATFGLNLSPKFFNGLLSINANLRGAYINNRFYEESALGSAVSFNPTLPVYAPDGNIFLNYTTYAGTAVAGPDTPGSSINTLKALNPVSLLKEYDSQSKVFQSIGNLQIDGALPWLPELHANLNLGYDISRSNVDNIHNAYSPMSWKNGSDLPYVGDVLVAPDQIGSGKYDIKSTRDGQGRTFHEHQVKANLLLDFYLNYKKEFESIRSNLDVTAGYSWQSFRWQGNSLTRINSGEYNNFQAYPTSYYRNDLALVSFFGRLNYGFMDKYLLTVTVRRDGTSRFSKDHRWGTFPSVALAWRLIDENFMASLRPVLSDLKLRVGYGVTGQQDLGDDFFPYLPVYVIGNNGNLEPNTTSYPNPIPESLRGQYGSDYAFINVLKPNGYNTDIKWEETHTWNVGVDFGFLNNRINGSLDFYKRKTKDLLTFTTVPAGSNLTNALNMNIGDLENTGIEFTVSTRPIVTQDLTWSSDFNIAWNQNKITKLTAGNDPDFFIAAGEGISAGTGGTVQAHMVGHPAYSYYVYQQVYDQDGNPIEGQYVDRNGDGQITEADKYLYHSRDPKVVLTWSNSVNYKNWDFGIVLRANIGNWVYNDFEASNVSKSSTASLPLSNLMANRFIFNDLGVKGAMSDYFVRNASFLRCDNITVGYTWPSLINDALRLRLYGAVQNPFVITKYNGLDPEVFSGVDKNIYPRPITVSLGVVASF</sequence>
<evidence type="ECO:0000256" key="8">
    <source>
        <dbReference type="PROSITE-ProRule" id="PRU01360"/>
    </source>
</evidence>
<dbReference type="Gene3D" id="2.170.130.10">
    <property type="entry name" value="TonB-dependent receptor, plug domain"/>
    <property type="match status" value="1"/>
</dbReference>
<evidence type="ECO:0000256" key="9">
    <source>
        <dbReference type="RuleBase" id="RU003357"/>
    </source>
</evidence>
<evidence type="ECO:0000256" key="2">
    <source>
        <dbReference type="ARBA" id="ARBA00022448"/>
    </source>
</evidence>
<comment type="similarity">
    <text evidence="8 9">Belongs to the TonB-dependent receptor family.</text>
</comment>
<proteinExistence type="inferred from homology"/>
<evidence type="ECO:0000256" key="5">
    <source>
        <dbReference type="ARBA" id="ARBA00023077"/>
    </source>
</evidence>
<dbReference type="GO" id="GO:0009279">
    <property type="term" value="C:cell outer membrane"/>
    <property type="evidence" value="ECO:0007669"/>
    <property type="project" value="UniProtKB-SubCell"/>
</dbReference>
<accession>A0A1B1SBL9</accession>
<keyword evidence="3 8" id="KW-1134">Transmembrane beta strand</keyword>
<dbReference type="InterPro" id="IPR036942">
    <property type="entry name" value="Beta-barrel_TonB_sf"/>
</dbReference>
<name>A0A1B1SBL9_9BACT</name>
<evidence type="ECO:0000259" key="10">
    <source>
        <dbReference type="Pfam" id="PF00593"/>
    </source>
</evidence>
<dbReference type="Proteomes" id="UP000186351">
    <property type="component" value="Chromosome"/>
</dbReference>
<dbReference type="STRING" id="1796646.A4V02_10950"/>
<evidence type="ECO:0000256" key="7">
    <source>
        <dbReference type="ARBA" id="ARBA00023237"/>
    </source>
</evidence>
<evidence type="ECO:0000256" key="4">
    <source>
        <dbReference type="ARBA" id="ARBA00022692"/>
    </source>
</evidence>
<dbReference type="InterPro" id="IPR023996">
    <property type="entry name" value="TonB-dep_OMP_SusC/RagA"/>
</dbReference>
<dbReference type="Pfam" id="PF07715">
    <property type="entry name" value="Plug"/>
    <property type="match status" value="1"/>
</dbReference>
<dbReference type="NCBIfam" id="TIGR04057">
    <property type="entry name" value="SusC_RagA_signa"/>
    <property type="match status" value="1"/>
</dbReference>
<dbReference type="AlphaFoldDB" id="A0A1B1SBL9"/>
<dbReference type="InterPro" id="IPR023997">
    <property type="entry name" value="TonB-dep_OMP_SusC/RagA_CS"/>
</dbReference>
<dbReference type="GeneID" id="65537389"/>
<evidence type="ECO:0000313" key="12">
    <source>
        <dbReference type="EMBL" id="ANU64175.1"/>
    </source>
</evidence>
<protein>
    <recommendedName>
        <fullName evidence="14">SusC/RagA family TonB-linked outer membrane protein</fullName>
    </recommendedName>
</protein>
<keyword evidence="6 8" id="KW-0472">Membrane</keyword>
<evidence type="ECO:0000256" key="6">
    <source>
        <dbReference type="ARBA" id="ARBA00023136"/>
    </source>
</evidence>
<dbReference type="InterPro" id="IPR039426">
    <property type="entry name" value="TonB-dep_rcpt-like"/>
</dbReference>
<dbReference type="RefSeq" id="WP_068961463.1">
    <property type="nucleotide sequence ID" value="NZ_CP015402.2"/>
</dbReference>
<dbReference type="PROSITE" id="PS52016">
    <property type="entry name" value="TONB_DEPENDENT_REC_3"/>
    <property type="match status" value="1"/>
</dbReference>
<dbReference type="InterPro" id="IPR012910">
    <property type="entry name" value="Plug_dom"/>
</dbReference>
<dbReference type="NCBIfam" id="TIGR04056">
    <property type="entry name" value="OMP_RagA_SusC"/>
    <property type="match status" value="1"/>
</dbReference>
<keyword evidence="5 9" id="KW-0798">TonB box</keyword>
<dbReference type="SUPFAM" id="SSF56935">
    <property type="entry name" value="Porins"/>
    <property type="match status" value="1"/>
</dbReference>
<dbReference type="Gene3D" id="2.40.170.20">
    <property type="entry name" value="TonB-dependent receptor, beta-barrel domain"/>
    <property type="match status" value="1"/>
</dbReference>
<evidence type="ECO:0008006" key="14">
    <source>
        <dbReference type="Google" id="ProtNLM"/>
    </source>
</evidence>
<dbReference type="EMBL" id="CP015402">
    <property type="protein sequence ID" value="ANU64175.1"/>
    <property type="molecule type" value="Genomic_DNA"/>
</dbReference>
<organism evidence="12 13">
    <name type="scientific">Muribaculum intestinale</name>
    <dbReference type="NCBI Taxonomy" id="1796646"/>
    <lineage>
        <taxon>Bacteria</taxon>
        <taxon>Pseudomonadati</taxon>
        <taxon>Bacteroidota</taxon>
        <taxon>Bacteroidia</taxon>
        <taxon>Bacteroidales</taxon>
        <taxon>Muribaculaceae</taxon>
        <taxon>Muribaculum</taxon>
    </lineage>
</organism>
<dbReference type="Pfam" id="PF00593">
    <property type="entry name" value="TonB_dep_Rec_b-barrel"/>
    <property type="match status" value="1"/>
</dbReference>
<dbReference type="InterPro" id="IPR037066">
    <property type="entry name" value="Plug_dom_sf"/>
</dbReference>
<evidence type="ECO:0000313" key="13">
    <source>
        <dbReference type="Proteomes" id="UP000186351"/>
    </source>
</evidence>
<gene>
    <name evidence="12" type="ORF">A4V02_10950</name>
</gene>
<evidence type="ECO:0000259" key="11">
    <source>
        <dbReference type="Pfam" id="PF07715"/>
    </source>
</evidence>
<feature type="domain" description="TonB-dependent receptor plug" evidence="11">
    <location>
        <begin position="3"/>
        <end position="56"/>
    </location>
</feature>
<keyword evidence="13" id="KW-1185">Reference proteome</keyword>
<comment type="subcellular location">
    <subcellularLocation>
        <location evidence="1 8">Cell outer membrane</location>
        <topology evidence="1 8">Multi-pass membrane protein</topology>
    </subcellularLocation>
</comment>
<dbReference type="InterPro" id="IPR000531">
    <property type="entry name" value="Beta-barrel_TonB"/>
</dbReference>